<dbReference type="InterPro" id="IPR050884">
    <property type="entry name" value="CNP_phosphodiesterase-III"/>
</dbReference>
<keyword evidence="7" id="KW-1185">Reference proteome</keyword>
<accession>A0ABS9Z5F4</accession>
<reference evidence="6" key="1">
    <citation type="journal article" date="2022" name="ISME J.">
        <title>Identification of active gaseous-alkane degraders at natural gas seeps.</title>
        <authorList>
            <person name="Farhan Ul Haque M."/>
            <person name="Hernandez M."/>
            <person name="Crombie A.T."/>
            <person name="Murrell J.C."/>
        </authorList>
    </citation>
    <scope>NUCLEOTIDE SEQUENCE</scope>
    <source>
        <strain evidence="6">PC2</strain>
    </source>
</reference>
<dbReference type="Pfam" id="PF00149">
    <property type="entry name" value="Metallophos"/>
    <property type="match status" value="1"/>
</dbReference>
<evidence type="ECO:0000313" key="6">
    <source>
        <dbReference type="EMBL" id="MCI4682412.1"/>
    </source>
</evidence>
<dbReference type="InterPro" id="IPR029052">
    <property type="entry name" value="Metallo-depent_PP-like"/>
</dbReference>
<proteinExistence type="inferred from homology"/>
<evidence type="ECO:0000256" key="4">
    <source>
        <dbReference type="ARBA" id="ARBA00025742"/>
    </source>
</evidence>
<comment type="caution">
    <text evidence="6">The sequence shown here is derived from an EMBL/GenBank/DDBJ whole genome shotgun (WGS) entry which is preliminary data.</text>
</comment>
<protein>
    <submittedName>
        <fullName evidence="6">Metallophosphoesterase</fullName>
    </submittedName>
</protein>
<sequence>MFRLAHLSDAHIGPLPRPRWRELIGKRATGYLNWRRGRSRAHDMEVLGALVADMREQGPDHVAMTGDICNIGLPAEYPLAAQWLATLGAPEDVSLAPGNHDAYMRSSLHHMARDLSPWTSGDDGAQDFPFLRRRNGVAIIGLCSGIPTLPFVAAGKLGQDQLRRLAEILRDTRDEIRVVLIHHPPVDGGGGIRNLGDHRALAEILAKEGAELVLHGHIHSISRKSLPGPRGPIPVLGICSASSVGRSPRRRAAYYLIDIDAGSRRMTLTARQLDQAGHFRQIAL</sequence>
<evidence type="ECO:0000256" key="2">
    <source>
        <dbReference type="ARBA" id="ARBA00022801"/>
    </source>
</evidence>
<dbReference type="SUPFAM" id="SSF56300">
    <property type="entry name" value="Metallo-dependent phosphatases"/>
    <property type="match status" value="1"/>
</dbReference>
<name>A0ABS9Z5F4_9HYPH</name>
<evidence type="ECO:0000313" key="7">
    <source>
        <dbReference type="Proteomes" id="UP001139104"/>
    </source>
</evidence>
<dbReference type="EMBL" id="JAIVFP010000001">
    <property type="protein sequence ID" value="MCI4682412.1"/>
    <property type="molecule type" value="Genomic_DNA"/>
</dbReference>
<organism evidence="6 7">
    <name type="scientific">Candidatus Rhodoblastus alkanivorans</name>
    <dbReference type="NCBI Taxonomy" id="2954117"/>
    <lineage>
        <taxon>Bacteria</taxon>
        <taxon>Pseudomonadati</taxon>
        <taxon>Pseudomonadota</taxon>
        <taxon>Alphaproteobacteria</taxon>
        <taxon>Hyphomicrobiales</taxon>
        <taxon>Rhodoblastaceae</taxon>
        <taxon>Rhodoblastus</taxon>
    </lineage>
</organism>
<dbReference type="PANTHER" id="PTHR42988:SF2">
    <property type="entry name" value="CYCLIC NUCLEOTIDE PHOSPHODIESTERASE CBUA0032-RELATED"/>
    <property type="match status" value="1"/>
</dbReference>
<keyword evidence="3" id="KW-0408">Iron</keyword>
<keyword evidence="2" id="KW-0378">Hydrolase</keyword>
<gene>
    <name evidence="6" type="ORF">K2U94_06510</name>
</gene>
<dbReference type="Proteomes" id="UP001139104">
    <property type="component" value="Unassembled WGS sequence"/>
</dbReference>
<dbReference type="RefSeq" id="WP_243066426.1">
    <property type="nucleotide sequence ID" value="NZ_JAIVFK010000020.1"/>
</dbReference>
<dbReference type="Gene3D" id="3.60.21.10">
    <property type="match status" value="1"/>
</dbReference>
<evidence type="ECO:0000259" key="5">
    <source>
        <dbReference type="Pfam" id="PF00149"/>
    </source>
</evidence>
<keyword evidence="1" id="KW-0479">Metal-binding</keyword>
<feature type="domain" description="Calcineurin-like phosphoesterase" evidence="5">
    <location>
        <begin position="2"/>
        <end position="219"/>
    </location>
</feature>
<comment type="similarity">
    <text evidence="4">Belongs to the cyclic nucleotide phosphodiesterase class-III family.</text>
</comment>
<dbReference type="PANTHER" id="PTHR42988">
    <property type="entry name" value="PHOSPHOHYDROLASE"/>
    <property type="match status" value="1"/>
</dbReference>
<evidence type="ECO:0000256" key="3">
    <source>
        <dbReference type="ARBA" id="ARBA00023004"/>
    </source>
</evidence>
<evidence type="ECO:0000256" key="1">
    <source>
        <dbReference type="ARBA" id="ARBA00022723"/>
    </source>
</evidence>
<dbReference type="InterPro" id="IPR004843">
    <property type="entry name" value="Calcineurin-like_PHP"/>
</dbReference>